<evidence type="ECO:0000313" key="7">
    <source>
        <dbReference type="EMBL" id="KAB1643967.1"/>
    </source>
</evidence>
<dbReference type="GO" id="GO:0004467">
    <property type="term" value="F:long-chain fatty acid-CoA ligase activity"/>
    <property type="evidence" value="ECO:0007669"/>
    <property type="project" value="TreeGrafter"/>
</dbReference>
<dbReference type="PANTHER" id="PTHR43272">
    <property type="entry name" value="LONG-CHAIN-FATTY-ACID--COA LIGASE"/>
    <property type="match status" value="1"/>
</dbReference>
<proteinExistence type="inferred from homology"/>
<comment type="caution">
    <text evidence="7">The sequence shown here is derived from an EMBL/GenBank/DDBJ whole genome shotgun (WGS) entry which is preliminary data.</text>
</comment>
<dbReference type="RefSeq" id="WP_158051471.1">
    <property type="nucleotide sequence ID" value="NZ_WBKB01000002.1"/>
</dbReference>
<dbReference type="GO" id="GO:0016020">
    <property type="term" value="C:membrane"/>
    <property type="evidence" value="ECO:0007669"/>
    <property type="project" value="TreeGrafter"/>
</dbReference>
<dbReference type="InterPro" id="IPR042099">
    <property type="entry name" value="ANL_N_sf"/>
</dbReference>
<evidence type="ECO:0000313" key="8">
    <source>
        <dbReference type="Proteomes" id="UP000433493"/>
    </source>
</evidence>
<dbReference type="PROSITE" id="PS00455">
    <property type="entry name" value="AMP_BINDING"/>
    <property type="match status" value="1"/>
</dbReference>
<dbReference type="Pfam" id="PF23562">
    <property type="entry name" value="AMP-binding_C_3"/>
    <property type="match status" value="1"/>
</dbReference>
<evidence type="ECO:0000256" key="1">
    <source>
        <dbReference type="ARBA" id="ARBA00006432"/>
    </source>
</evidence>
<keyword evidence="8" id="KW-1185">Reference proteome</keyword>
<dbReference type="InterPro" id="IPR000873">
    <property type="entry name" value="AMP-dep_synth/lig_dom"/>
</dbReference>
<dbReference type="InterPro" id="IPR020845">
    <property type="entry name" value="AMP-binding_CS"/>
</dbReference>
<dbReference type="OrthoDB" id="9803968at2"/>
<dbReference type="Proteomes" id="UP000433493">
    <property type="component" value="Unassembled WGS sequence"/>
</dbReference>
<protein>
    <recommendedName>
        <fullName evidence="5">Acyl-CoA synthetase</fullName>
    </recommendedName>
</protein>
<dbReference type="Pfam" id="PF00501">
    <property type="entry name" value="AMP-binding"/>
    <property type="match status" value="1"/>
</dbReference>
<dbReference type="PANTHER" id="PTHR43272:SF32">
    <property type="entry name" value="AMP-DEPENDENT SYNTHETASE_LIGASE DOMAIN-CONTAINING PROTEIN"/>
    <property type="match status" value="1"/>
</dbReference>
<keyword evidence="3" id="KW-0276">Fatty acid metabolism</keyword>
<dbReference type="Gene3D" id="3.40.50.12780">
    <property type="entry name" value="N-terminal domain of ligase-like"/>
    <property type="match status" value="1"/>
</dbReference>
<evidence type="ECO:0000256" key="3">
    <source>
        <dbReference type="ARBA" id="ARBA00022832"/>
    </source>
</evidence>
<sequence>MTESPATAFSPGAVREWITPAVAEPAPELNVTDLLESRVTRTPQRALFSVPEGDSWRDITAYEFATDVRDIAKGLINAGITPGTKIAFICTTSYEWTLVDFALWYAGAVMVPVYETNSSSQLQWILQDSGAEGLITQTPELAARYENIEGEKPPLRWQWLLDDGALDHLREEGKAVTDEQLEAARSSANGDDIATLIYTAGTTGRPKGTVLTHANFVELSRNIEPPLAEVVSREGASTLLFVTLAHVFARLISVIGVASGIRIGHQNDTTQLVPSLGSFKPTFLLAVPRVFEKVYNSALQKASAGGKEKIFRRAVKVGVTWSKASDTGKIPLGIKLQYKLFDKLVFSKLRETLGGNVAHAISGSAPLGLFLGHFYRALGVQVLEGYGLTETTAPISVNLPGAFKIGTVGPPLPGCAVRIDDDGEILTKGVNIFREYWKNEEATREAFTEDGWFHTGDIGQLDSEGYITITGRKKDIIVTAGGKNVAPGIFEDQIRADAIVGECMVVGDGRPFVAALITLDPEMLPKWLELQGLSASMPLSEAAKHPRVRDRLQNLIDRANRSVSRAESIRKFEILDTVFSVEDGTLTPKLSLKRHVALERYADVIDGMYAGTSSSPKE</sequence>
<dbReference type="AlphaFoldDB" id="A0A7J5BCN3"/>
<feature type="domain" description="AMP-dependent synthetase/ligase" evidence="6">
    <location>
        <begin position="36"/>
        <end position="437"/>
    </location>
</feature>
<keyword evidence="2" id="KW-0436">Ligase</keyword>
<gene>
    <name evidence="7" type="ORF">F8O05_03980</name>
</gene>
<dbReference type="CDD" id="cd05907">
    <property type="entry name" value="VL_LC_FACS_like"/>
    <property type="match status" value="1"/>
</dbReference>
<evidence type="ECO:0000259" key="6">
    <source>
        <dbReference type="Pfam" id="PF00501"/>
    </source>
</evidence>
<name>A0A7J5BCN3_9MICO</name>
<dbReference type="EMBL" id="WBKB01000002">
    <property type="protein sequence ID" value="KAB1643967.1"/>
    <property type="molecule type" value="Genomic_DNA"/>
</dbReference>
<comment type="similarity">
    <text evidence="1">Belongs to the ATP-dependent AMP-binding enzyme family.</text>
</comment>
<evidence type="ECO:0000256" key="4">
    <source>
        <dbReference type="ARBA" id="ARBA00023098"/>
    </source>
</evidence>
<evidence type="ECO:0000256" key="2">
    <source>
        <dbReference type="ARBA" id="ARBA00022598"/>
    </source>
</evidence>
<accession>A0A7J5BCN3</accession>
<keyword evidence="4" id="KW-0443">Lipid metabolism</keyword>
<reference evidence="7 8" key="1">
    <citation type="submission" date="2019-09" db="EMBL/GenBank/DDBJ databases">
        <title>Phylogeny of genus Pseudoclavibacter and closely related genus.</title>
        <authorList>
            <person name="Li Y."/>
        </authorList>
    </citation>
    <scope>NUCLEOTIDE SEQUENCE [LARGE SCALE GENOMIC DNA]</scope>
    <source>
        <strain evidence="7 8">KCTC 13959</strain>
    </source>
</reference>
<evidence type="ECO:0000256" key="5">
    <source>
        <dbReference type="ARBA" id="ARBA00032875"/>
    </source>
</evidence>
<dbReference type="SUPFAM" id="SSF56801">
    <property type="entry name" value="Acetyl-CoA synthetase-like"/>
    <property type="match status" value="1"/>
</dbReference>
<organism evidence="7 8">
    <name type="scientific">Gulosibacter chungangensis</name>
    <dbReference type="NCBI Taxonomy" id="979746"/>
    <lineage>
        <taxon>Bacteria</taxon>
        <taxon>Bacillati</taxon>
        <taxon>Actinomycetota</taxon>
        <taxon>Actinomycetes</taxon>
        <taxon>Micrococcales</taxon>
        <taxon>Microbacteriaceae</taxon>
        <taxon>Gulosibacter</taxon>
    </lineage>
</organism>